<name>A0A1Y2H7M4_9FUNG</name>
<proteinExistence type="predicted"/>
<reference evidence="2 4" key="1">
    <citation type="submission" date="2016-07" db="EMBL/GenBank/DDBJ databases">
        <title>Pervasive Adenine N6-methylation of Active Genes in Fungi.</title>
        <authorList>
            <consortium name="DOE Joint Genome Institute"/>
            <person name="Mondo S.J."/>
            <person name="Dannebaum R.O."/>
            <person name="Kuo R.C."/>
            <person name="Labutti K."/>
            <person name="Haridas S."/>
            <person name="Kuo A."/>
            <person name="Salamov A."/>
            <person name="Ahrendt S.R."/>
            <person name="Lipzen A."/>
            <person name="Sullivan W."/>
            <person name="Andreopoulos W.B."/>
            <person name="Clum A."/>
            <person name="Lindquist E."/>
            <person name="Daum C."/>
            <person name="Ramamoorthy G.K."/>
            <person name="Gryganskyi A."/>
            <person name="Culley D."/>
            <person name="Magnuson J.K."/>
            <person name="James T.Y."/>
            <person name="O'Malley M.A."/>
            <person name="Stajich J.E."/>
            <person name="Spatafora J.W."/>
            <person name="Visel A."/>
            <person name="Grigoriev I.V."/>
        </authorList>
    </citation>
    <scope>NUCLEOTIDE SEQUENCE [LARGE SCALE GENOMIC DNA]</scope>
    <source>
        <strain evidence="2 4">PL171</strain>
    </source>
</reference>
<evidence type="ECO:0000313" key="2">
    <source>
        <dbReference type="EMBL" id="ORZ29961.1"/>
    </source>
</evidence>
<evidence type="ECO:0000313" key="3">
    <source>
        <dbReference type="EMBL" id="ORZ32568.1"/>
    </source>
</evidence>
<organism evidence="2 4">
    <name type="scientific">Catenaria anguillulae PL171</name>
    <dbReference type="NCBI Taxonomy" id="765915"/>
    <lineage>
        <taxon>Eukaryota</taxon>
        <taxon>Fungi</taxon>
        <taxon>Fungi incertae sedis</taxon>
        <taxon>Blastocladiomycota</taxon>
        <taxon>Blastocladiomycetes</taxon>
        <taxon>Blastocladiales</taxon>
        <taxon>Catenariaceae</taxon>
        <taxon>Catenaria</taxon>
    </lineage>
</organism>
<keyword evidence="4" id="KW-1185">Reference proteome</keyword>
<feature type="compositionally biased region" description="Basic residues" evidence="1">
    <location>
        <begin position="39"/>
        <end position="62"/>
    </location>
</feature>
<evidence type="ECO:0000256" key="1">
    <source>
        <dbReference type="SAM" id="MobiDB-lite"/>
    </source>
</evidence>
<gene>
    <name evidence="3" type="ORF">BCR44DRAFT_1440136</name>
    <name evidence="2" type="ORF">BCR44DRAFT_1446920</name>
</gene>
<evidence type="ECO:0000313" key="4">
    <source>
        <dbReference type="Proteomes" id="UP000193411"/>
    </source>
</evidence>
<comment type="caution">
    <text evidence="2">The sequence shown here is derived from an EMBL/GenBank/DDBJ whole genome shotgun (WGS) entry which is preliminary data.</text>
</comment>
<dbReference type="EMBL" id="MCFL01000113">
    <property type="protein sequence ID" value="ORZ29961.1"/>
    <property type="molecule type" value="Genomic_DNA"/>
</dbReference>
<sequence length="62" mass="7330">MTMTVYSCWRLQSCVPPITWRMREAADEAKHAAWPAGVTRHRQRIGRKASRQRLGHRRRAGW</sequence>
<dbReference type="EMBL" id="MCFL01000045">
    <property type="protein sequence ID" value="ORZ32568.1"/>
    <property type="molecule type" value="Genomic_DNA"/>
</dbReference>
<dbReference type="Proteomes" id="UP000193411">
    <property type="component" value="Unassembled WGS sequence"/>
</dbReference>
<feature type="region of interest" description="Disordered" evidence="1">
    <location>
        <begin position="38"/>
        <end position="62"/>
    </location>
</feature>
<protein>
    <submittedName>
        <fullName evidence="2">Uncharacterized protein</fullName>
    </submittedName>
</protein>
<dbReference type="AlphaFoldDB" id="A0A1Y2H7M4"/>
<accession>A0A1Y2H7M4</accession>